<name>A0ACC0DJD4_9PEZI</name>
<dbReference type="Proteomes" id="UP001497680">
    <property type="component" value="Unassembled WGS sequence"/>
</dbReference>
<reference evidence="1 2" key="1">
    <citation type="journal article" date="2022" name="New Phytol.">
        <title>Ecological generalism drives hyperdiversity of secondary metabolite gene clusters in xylarialean endophytes.</title>
        <authorList>
            <person name="Franco M.E.E."/>
            <person name="Wisecaver J.H."/>
            <person name="Arnold A.E."/>
            <person name="Ju Y.M."/>
            <person name="Slot J.C."/>
            <person name="Ahrendt S."/>
            <person name="Moore L.P."/>
            <person name="Eastman K.E."/>
            <person name="Scott K."/>
            <person name="Konkel Z."/>
            <person name="Mondo S.J."/>
            <person name="Kuo A."/>
            <person name="Hayes R.D."/>
            <person name="Haridas S."/>
            <person name="Andreopoulos B."/>
            <person name="Riley R."/>
            <person name="LaButti K."/>
            <person name="Pangilinan J."/>
            <person name="Lipzen A."/>
            <person name="Amirebrahimi M."/>
            <person name="Yan J."/>
            <person name="Adam C."/>
            <person name="Keymanesh K."/>
            <person name="Ng V."/>
            <person name="Louie K."/>
            <person name="Northen T."/>
            <person name="Drula E."/>
            <person name="Henrissat B."/>
            <person name="Hsieh H.M."/>
            <person name="Youens-Clark K."/>
            <person name="Lutzoni F."/>
            <person name="Miadlikowska J."/>
            <person name="Eastwood D.C."/>
            <person name="Hamelin R.C."/>
            <person name="Grigoriev I.V."/>
            <person name="U'Ren J.M."/>
        </authorList>
    </citation>
    <scope>NUCLEOTIDE SEQUENCE [LARGE SCALE GENOMIC DNA]</scope>
    <source>
        <strain evidence="1 2">ER1909</strain>
    </source>
</reference>
<dbReference type="EMBL" id="MU394283">
    <property type="protein sequence ID" value="KAI6092511.1"/>
    <property type="molecule type" value="Genomic_DNA"/>
</dbReference>
<protein>
    <submittedName>
        <fullName evidence="1">Sodium bile acid cotransporter</fullName>
    </submittedName>
</protein>
<evidence type="ECO:0000313" key="1">
    <source>
        <dbReference type="EMBL" id="KAI6092511.1"/>
    </source>
</evidence>
<proteinExistence type="predicted"/>
<sequence length="456" mass="49355">MSETPKTCESAEDKRVGGSIRIAKKVLGFVWSNWLVLGFGLACVLGYFFPHVAARGGVIRSEYSILYGGIALIFFINGMQLGPEKLKEHAANWRLHIVVQGISLVLIPVIQLIIVRIVIAAGGVSSGNVDASILVGMVVVSCIPTTIASNVVMTRNAGGDEAAAIIEVVIGNVVGSFLAPWLIYGFLPSGGEFDSLRPAKADTLGPMYANVMQQLGLSVLVPLLVGQGLRWTVPKQVAWTLKTFYLAQFCSVLLMLVAWSTFSGAFQTGALTTLPKASVIFNVFLNIAEYILFTAICYWIASPPEILVRLVNGHIAESRLGSYLPEVVKRAMTIKKMPKELVVAVCFCGAAKTTSVGIPLAAAMWSQLDNFTISSIQVPVLLYTVEQVFVAQFFTIFFKWWLHRDEKGTSDAESNSSREQSHTTDGKANVHSDQGNRVESPVELIDASALGEKHAS</sequence>
<accession>A0ACC0DJD4</accession>
<gene>
    <name evidence="1" type="ORF">F4821DRAFT_224205</name>
</gene>
<comment type="caution">
    <text evidence="1">The sequence shown here is derived from an EMBL/GenBank/DDBJ whole genome shotgun (WGS) entry which is preliminary data.</text>
</comment>
<organism evidence="1 2">
    <name type="scientific">Hypoxylon rubiginosum</name>
    <dbReference type="NCBI Taxonomy" id="110542"/>
    <lineage>
        <taxon>Eukaryota</taxon>
        <taxon>Fungi</taxon>
        <taxon>Dikarya</taxon>
        <taxon>Ascomycota</taxon>
        <taxon>Pezizomycotina</taxon>
        <taxon>Sordariomycetes</taxon>
        <taxon>Xylariomycetidae</taxon>
        <taxon>Xylariales</taxon>
        <taxon>Hypoxylaceae</taxon>
        <taxon>Hypoxylon</taxon>
    </lineage>
</organism>
<keyword evidence="2" id="KW-1185">Reference proteome</keyword>
<evidence type="ECO:0000313" key="2">
    <source>
        <dbReference type="Proteomes" id="UP001497680"/>
    </source>
</evidence>